<keyword evidence="15" id="KW-1185">Reference proteome</keyword>
<evidence type="ECO:0000256" key="5">
    <source>
        <dbReference type="ARBA" id="ARBA00022679"/>
    </source>
</evidence>
<evidence type="ECO:0000256" key="9">
    <source>
        <dbReference type="ARBA" id="ARBA00022909"/>
    </source>
</evidence>
<keyword evidence="7 14" id="KW-0418">Kinase</keyword>
<dbReference type="UniPathway" id="UPA00077">
    <property type="reaction ID" value="UER00155"/>
</dbReference>
<dbReference type="AlphaFoldDB" id="A0A1G6IHY0"/>
<feature type="domain" description="7,8-dihydro-6-hydroxymethylpterin-pyrophosphokinase" evidence="13">
    <location>
        <begin position="97"/>
        <end position="108"/>
    </location>
</feature>
<evidence type="ECO:0000256" key="8">
    <source>
        <dbReference type="ARBA" id="ARBA00022840"/>
    </source>
</evidence>
<keyword evidence="5" id="KW-0808">Transferase</keyword>
<evidence type="ECO:0000259" key="13">
    <source>
        <dbReference type="PROSITE" id="PS00794"/>
    </source>
</evidence>
<accession>A0A1G6IHY0</accession>
<sequence length="191" mass="21335">MIDSTHSSQDQIHHICYIGLGSNLGDRLAYLRFAIKALSEIGQVRVSRLYASPPMGPQDQPDYLNAVVELVTTLSPLALLDQLQAIEQDAGRVRKRHWGERTLDLDLLLYDQDQIQHPRLNVPHVGLMERDFVVLPLLDLLPQATVGEVRLSDVACLQSATAKAVSDLPVQDAIQSAWFQDESFMLAKRQA</sequence>
<evidence type="ECO:0000256" key="10">
    <source>
        <dbReference type="ARBA" id="ARBA00029409"/>
    </source>
</evidence>
<evidence type="ECO:0000313" key="14">
    <source>
        <dbReference type="EMBL" id="SDC06192.1"/>
    </source>
</evidence>
<comment type="similarity">
    <text evidence="2">Belongs to the HPPK family.</text>
</comment>
<evidence type="ECO:0000313" key="15">
    <source>
        <dbReference type="Proteomes" id="UP000242317"/>
    </source>
</evidence>
<protein>
    <recommendedName>
        <fullName evidence="4">2-amino-4-hydroxy-6-hydroxymethyldihydropteridine pyrophosphokinase</fullName>
        <ecNumber evidence="3">2.7.6.3</ecNumber>
    </recommendedName>
    <alternativeName>
        <fullName evidence="11">6-hydroxymethyl-7,8-dihydropterin pyrophosphokinase</fullName>
    </alternativeName>
    <alternativeName>
        <fullName evidence="12">7,8-dihydro-6-hydroxymethylpterin-pyrophosphokinase</fullName>
    </alternativeName>
</protein>
<dbReference type="Pfam" id="PF01288">
    <property type="entry name" value="HPPK"/>
    <property type="match status" value="1"/>
</dbReference>
<dbReference type="GO" id="GO:0003848">
    <property type="term" value="F:2-amino-4-hydroxy-6-hydroxymethyldihydropteridine diphosphokinase activity"/>
    <property type="evidence" value="ECO:0007669"/>
    <property type="project" value="UniProtKB-EC"/>
</dbReference>
<evidence type="ECO:0000256" key="1">
    <source>
        <dbReference type="ARBA" id="ARBA00005051"/>
    </source>
</evidence>
<gene>
    <name evidence="14" type="ORF">SAMN05421749_10352</name>
</gene>
<proteinExistence type="inferred from homology"/>
<evidence type="ECO:0000256" key="4">
    <source>
        <dbReference type="ARBA" id="ARBA00016218"/>
    </source>
</evidence>
<evidence type="ECO:0000256" key="12">
    <source>
        <dbReference type="ARBA" id="ARBA00033413"/>
    </source>
</evidence>
<evidence type="ECO:0000256" key="7">
    <source>
        <dbReference type="ARBA" id="ARBA00022777"/>
    </source>
</evidence>
<dbReference type="InterPro" id="IPR035907">
    <property type="entry name" value="Hppk_sf"/>
</dbReference>
<evidence type="ECO:0000256" key="6">
    <source>
        <dbReference type="ARBA" id="ARBA00022741"/>
    </source>
</evidence>
<dbReference type="EMBL" id="FMYK01000003">
    <property type="protein sequence ID" value="SDC06192.1"/>
    <property type="molecule type" value="Genomic_DNA"/>
</dbReference>
<evidence type="ECO:0000256" key="11">
    <source>
        <dbReference type="ARBA" id="ARBA00029766"/>
    </source>
</evidence>
<comment type="pathway">
    <text evidence="1">Cofactor biosynthesis; tetrahydrofolate biosynthesis; 2-amino-4-hydroxy-6-hydroxymethyl-7,8-dihydropteridine diphosphate from 7,8-dihydroneopterin triphosphate: step 4/4.</text>
</comment>
<comment type="function">
    <text evidence="10">Catalyzes the transfer of pyrophosphate from adenosine triphosphate (ATP) to 6-hydroxymethyl-7,8-dihydropterin, an enzymatic step in folate biosynthesis pathway.</text>
</comment>
<dbReference type="CDD" id="cd00483">
    <property type="entry name" value="HPPK"/>
    <property type="match status" value="1"/>
</dbReference>
<keyword evidence="6" id="KW-0547">Nucleotide-binding</keyword>
<organism evidence="14 15">
    <name type="scientific">Acinetobacter marinus</name>
    <dbReference type="NCBI Taxonomy" id="281375"/>
    <lineage>
        <taxon>Bacteria</taxon>
        <taxon>Pseudomonadati</taxon>
        <taxon>Pseudomonadota</taxon>
        <taxon>Gammaproteobacteria</taxon>
        <taxon>Moraxellales</taxon>
        <taxon>Moraxellaceae</taxon>
        <taxon>Acinetobacter</taxon>
    </lineage>
</organism>
<dbReference type="GO" id="GO:0016301">
    <property type="term" value="F:kinase activity"/>
    <property type="evidence" value="ECO:0007669"/>
    <property type="project" value="UniProtKB-KW"/>
</dbReference>
<dbReference type="GO" id="GO:0005524">
    <property type="term" value="F:ATP binding"/>
    <property type="evidence" value="ECO:0007669"/>
    <property type="project" value="UniProtKB-KW"/>
</dbReference>
<name>A0A1G6IHY0_9GAMM</name>
<dbReference type="InterPro" id="IPR000550">
    <property type="entry name" value="Hppk"/>
</dbReference>
<dbReference type="Proteomes" id="UP000242317">
    <property type="component" value="Unassembled WGS sequence"/>
</dbReference>
<reference evidence="15" key="1">
    <citation type="submission" date="2016-09" db="EMBL/GenBank/DDBJ databases">
        <authorList>
            <person name="Varghese N."/>
            <person name="Submissions S."/>
        </authorList>
    </citation>
    <scope>NUCLEOTIDE SEQUENCE [LARGE SCALE GENOMIC DNA]</scope>
    <source>
        <strain evidence="15">ANC 3699</strain>
    </source>
</reference>
<dbReference type="GO" id="GO:0046654">
    <property type="term" value="P:tetrahydrofolate biosynthetic process"/>
    <property type="evidence" value="ECO:0007669"/>
    <property type="project" value="UniProtKB-UniPathway"/>
</dbReference>
<dbReference type="GO" id="GO:0046656">
    <property type="term" value="P:folic acid biosynthetic process"/>
    <property type="evidence" value="ECO:0007669"/>
    <property type="project" value="UniProtKB-KW"/>
</dbReference>
<dbReference type="OrthoDB" id="9808041at2"/>
<dbReference type="RefSeq" id="WP_092617594.1">
    <property type="nucleotide sequence ID" value="NZ_FMYK01000003.1"/>
</dbReference>
<dbReference type="Gene3D" id="3.30.70.560">
    <property type="entry name" value="7,8-Dihydro-6-hydroxymethylpterin-pyrophosphokinase HPPK"/>
    <property type="match status" value="1"/>
</dbReference>
<dbReference type="PANTHER" id="PTHR43071">
    <property type="entry name" value="2-AMINO-4-HYDROXY-6-HYDROXYMETHYLDIHYDROPTERIDINE PYROPHOSPHOKINASE"/>
    <property type="match status" value="1"/>
</dbReference>
<dbReference type="PROSITE" id="PS00794">
    <property type="entry name" value="HPPK"/>
    <property type="match status" value="1"/>
</dbReference>
<dbReference type="EC" id="2.7.6.3" evidence="3"/>
<keyword evidence="9" id="KW-0289">Folate biosynthesis</keyword>
<evidence type="ECO:0000256" key="3">
    <source>
        <dbReference type="ARBA" id="ARBA00013253"/>
    </source>
</evidence>
<dbReference type="NCBIfam" id="TIGR01498">
    <property type="entry name" value="folK"/>
    <property type="match status" value="1"/>
</dbReference>
<dbReference type="SUPFAM" id="SSF55083">
    <property type="entry name" value="6-hydroxymethyl-7,8-dihydropterin pyrophosphokinase, HPPK"/>
    <property type="match status" value="1"/>
</dbReference>
<evidence type="ECO:0000256" key="2">
    <source>
        <dbReference type="ARBA" id="ARBA00005810"/>
    </source>
</evidence>
<dbReference type="PANTHER" id="PTHR43071:SF1">
    <property type="entry name" value="2-AMINO-4-HYDROXY-6-HYDROXYMETHYLDIHYDROPTERIDINE PYROPHOSPHOKINASE"/>
    <property type="match status" value="1"/>
</dbReference>
<keyword evidence="8" id="KW-0067">ATP-binding</keyword>